<dbReference type="Pfam" id="PF00078">
    <property type="entry name" value="RVT_1"/>
    <property type="match status" value="1"/>
</dbReference>
<gene>
    <name evidence="3" type="ORF">UJA718_LOCUS10824</name>
</gene>
<evidence type="ECO:0000259" key="2">
    <source>
        <dbReference type="PROSITE" id="PS50878"/>
    </source>
</evidence>
<dbReference type="InterPro" id="IPR032675">
    <property type="entry name" value="LRR_dom_sf"/>
</dbReference>
<dbReference type="Gene3D" id="3.80.10.10">
    <property type="entry name" value="Ribonuclease Inhibitor"/>
    <property type="match status" value="3"/>
</dbReference>
<evidence type="ECO:0000313" key="4">
    <source>
        <dbReference type="Proteomes" id="UP000663873"/>
    </source>
</evidence>
<feature type="domain" description="Reverse transcriptase" evidence="2">
    <location>
        <begin position="622"/>
        <end position="892"/>
    </location>
</feature>
<dbReference type="SUPFAM" id="SSF56672">
    <property type="entry name" value="DNA/RNA polymerases"/>
    <property type="match status" value="1"/>
</dbReference>
<dbReference type="Proteomes" id="UP000663873">
    <property type="component" value="Unassembled WGS sequence"/>
</dbReference>
<name>A0A820G3D6_9BILA</name>
<feature type="region of interest" description="Disordered" evidence="1">
    <location>
        <begin position="979"/>
        <end position="1014"/>
    </location>
</feature>
<evidence type="ECO:0000256" key="1">
    <source>
        <dbReference type="SAM" id="MobiDB-lite"/>
    </source>
</evidence>
<proteinExistence type="predicted"/>
<dbReference type="PANTHER" id="PTHR47027">
    <property type="entry name" value="REVERSE TRANSCRIPTASE DOMAIN-CONTAINING PROTEIN"/>
    <property type="match status" value="1"/>
</dbReference>
<comment type="caution">
    <text evidence="3">The sequence shown here is derived from an EMBL/GenBank/DDBJ whole genome shotgun (WGS) entry which is preliminary data.</text>
</comment>
<dbReference type="InterPro" id="IPR043128">
    <property type="entry name" value="Rev_trsase/Diguanyl_cyclase"/>
</dbReference>
<dbReference type="InterPro" id="IPR005135">
    <property type="entry name" value="Endo/exonuclease/phosphatase"/>
</dbReference>
<feature type="compositionally biased region" description="Basic and acidic residues" evidence="1">
    <location>
        <begin position="989"/>
        <end position="1014"/>
    </location>
</feature>
<reference evidence="3" key="1">
    <citation type="submission" date="2021-02" db="EMBL/GenBank/DDBJ databases">
        <authorList>
            <person name="Nowell W R."/>
        </authorList>
    </citation>
    <scope>NUCLEOTIDE SEQUENCE</scope>
</reference>
<dbReference type="SUPFAM" id="SSF52047">
    <property type="entry name" value="RNI-like"/>
    <property type="match status" value="1"/>
</dbReference>
<dbReference type="SUPFAM" id="SSF56219">
    <property type="entry name" value="DNase I-like"/>
    <property type="match status" value="1"/>
</dbReference>
<dbReference type="PANTHER" id="PTHR47027:SF8">
    <property type="entry name" value="RIBONUCLEASE H"/>
    <property type="match status" value="1"/>
</dbReference>
<dbReference type="SMART" id="SM00368">
    <property type="entry name" value="LRR_RI"/>
    <property type="match status" value="7"/>
</dbReference>
<evidence type="ECO:0000313" key="3">
    <source>
        <dbReference type="EMBL" id="CAF4271771.1"/>
    </source>
</evidence>
<dbReference type="InterPro" id="IPR043502">
    <property type="entry name" value="DNA/RNA_pol_sf"/>
</dbReference>
<protein>
    <recommendedName>
        <fullName evidence="2">Reverse transcriptase domain-containing protein</fullName>
    </recommendedName>
</protein>
<dbReference type="GO" id="GO:0003824">
    <property type="term" value="F:catalytic activity"/>
    <property type="evidence" value="ECO:0007669"/>
    <property type="project" value="InterPro"/>
</dbReference>
<dbReference type="CDD" id="cd01650">
    <property type="entry name" value="RT_nLTR_like"/>
    <property type="match status" value="1"/>
</dbReference>
<dbReference type="Gene3D" id="3.60.10.10">
    <property type="entry name" value="Endonuclease/exonuclease/phosphatase"/>
    <property type="match status" value="1"/>
</dbReference>
<dbReference type="Pfam" id="PF14529">
    <property type="entry name" value="Exo_endo_phos_2"/>
    <property type="match status" value="1"/>
</dbReference>
<dbReference type="PROSITE" id="PS50878">
    <property type="entry name" value="RT_POL"/>
    <property type="match status" value="1"/>
</dbReference>
<dbReference type="CDD" id="cd09076">
    <property type="entry name" value="L1-EN"/>
    <property type="match status" value="1"/>
</dbReference>
<dbReference type="InterPro" id="IPR036691">
    <property type="entry name" value="Endo/exonu/phosph_ase_sf"/>
</dbReference>
<accession>A0A820G3D6</accession>
<organism evidence="3 4">
    <name type="scientific">Rotaria socialis</name>
    <dbReference type="NCBI Taxonomy" id="392032"/>
    <lineage>
        <taxon>Eukaryota</taxon>
        <taxon>Metazoa</taxon>
        <taxon>Spiralia</taxon>
        <taxon>Gnathifera</taxon>
        <taxon>Rotifera</taxon>
        <taxon>Eurotatoria</taxon>
        <taxon>Bdelloidea</taxon>
        <taxon>Philodinida</taxon>
        <taxon>Philodinidae</taxon>
        <taxon>Rotaria</taxon>
    </lineage>
</organism>
<dbReference type="InterPro" id="IPR001611">
    <property type="entry name" value="Leu-rich_rpt"/>
</dbReference>
<dbReference type="InterPro" id="IPR000477">
    <property type="entry name" value="RT_dom"/>
</dbReference>
<keyword evidence="4" id="KW-1185">Reference proteome</keyword>
<dbReference type="EMBL" id="CAJOBP010001291">
    <property type="protein sequence ID" value="CAF4271771.1"/>
    <property type="molecule type" value="Genomic_DNA"/>
</dbReference>
<dbReference type="Gene3D" id="3.30.70.270">
    <property type="match status" value="1"/>
</dbReference>
<dbReference type="Pfam" id="PF13516">
    <property type="entry name" value="LRR_6"/>
    <property type="match status" value="7"/>
</dbReference>
<dbReference type="AlphaFoldDB" id="A0A820G3D6"/>
<sequence>MTPTTLDLTGNEIGSNGAQCLGRALLTNKALTTLNLDYNKIGPTGAKYLSQALQTNKTLTRFDLGDNEIGEEGAQHLADVLLTNATIITLDISCNEIGSIGAQYFADILRTNVTLTTLNLGDNNIGDEGAEKLADVLRNNMTLTALNLEQNRIGLGGIQHLADALGRNMALTILDLNQNNIGDEGATSLADALRINTTLTTLLLDESGIEEKGAECLADALRTNMLHDKPFNISIIQGYAPTADYDEDAVTNFYGNIDKAYKQCKSDDIIYVMGDFNAKVGDKRIGNTVGPFGLGNKNDRGDNLVTWCQSHNLVITNTWYKNPPRRLWTWRSPGDRTRNQIDYIMASHRFRNSIISSKAFPGSDCGSDHVPVICESRVKLKRLNQSKKNFKLQIHLLKEDTDIKQKYRIKVQNRFEALGETTKTEALWEQMKSSILASAVEVRPKIQMNKKKKWMTDDILLLMEQRRLKKSNPLEYKSIDKEIRIKCSEAKEKWLNEQCLDIENKLSVNTKYAHRRIDEITGKSRCTSSGCIKSKSGTILMEKHDILNRWSEYIGELFDDNRAPKPNIKKNIEGPSIMKDEVRQAIKSMKTNKATGSDGISIEMIQCLDERGVDIMTKLINKIYDTGELPEDLTKSIFIALPKKPGATECELHRTISLMSHVTKILLKILMMRMKSKTGPEIAKEQYGFMPDKSTRNAIFFLRMIIERSIEVKHDIYLCFLDYTKAFDKVKHDNLFQILEQLDIDGKDLRLIRNLYWNQKAAMKVNNDTSEYTNIKRGVRQGCVLSPDLFNIYSEMILRNLEDIEGIKIGGYNCNNLRYADDTVLIASTEEDLQKMVNIVSEESIKMGLSLNVKKSECMSISKDKTPRSCNVNINGETIKQVDRFNYLGSTITPDGRCDEEIKKRIALAKQAFQKMCPILKNRSISINTKTRVLKCYVWSILLYGSECWTINKEMEKRLEATEMWFLRRMLNVPWTAKESNELSGTPGIEREDQRKERQRSTKDQVPRKHKPLD</sequence>